<feature type="transmembrane region" description="Helical" evidence="1">
    <location>
        <begin position="202"/>
        <end position="219"/>
    </location>
</feature>
<feature type="transmembrane region" description="Helical" evidence="1">
    <location>
        <begin position="443"/>
        <end position="462"/>
    </location>
</feature>
<evidence type="ECO:0000313" key="2">
    <source>
        <dbReference type="EMBL" id="NCU17690.1"/>
    </source>
</evidence>
<proteinExistence type="predicted"/>
<keyword evidence="1" id="KW-0812">Transmembrane</keyword>
<feature type="transmembrane region" description="Helical" evidence="1">
    <location>
        <begin position="256"/>
        <end position="275"/>
    </location>
</feature>
<keyword evidence="1" id="KW-0472">Membrane</keyword>
<feature type="transmembrane region" description="Helical" evidence="1">
    <location>
        <begin position="16"/>
        <end position="35"/>
    </location>
</feature>
<dbReference type="RefSeq" id="WP_161920521.1">
    <property type="nucleotide sequence ID" value="NZ_JAACYS010000030.1"/>
</dbReference>
<feature type="transmembrane region" description="Helical" evidence="1">
    <location>
        <begin position="71"/>
        <end position="90"/>
    </location>
</feature>
<evidence type="ECO:0008006" key="4">
    <source>
        <dbReference type="Google" id="ProtNLM"/>
    </source>
</evidence>
<name>A0ABX0A2M8_9BACI</name>
<keyword evidence="3" id="KW-1185">Reference proteome</keyword>
<comment type="caution">
    <text evidence="2">The sequence shown here is derived from an EMBL/GenBank/DDBJ whole genome shotgun (WGS) entry which is preliminary data.</text>
</comment>
<protein>
    <recommendedName>
        <fullName evidence="4">O-antigen ligase like membrane protein</fullName>
    </recommendedName>
</protein>
<gene>
    <name evidence="2" type="ORF">GW534_07960</name>
</gene>
<keyword evidence="1" id="KW-1133">Transmembrane helix</keyword>
<evidence type="ECO:0000256" key="1">
    <source>
        <dbReference type="SAM" id="Phobius"/>
    </source>
</evidence>
<dbReference type="EMBL" id="JAACYS010000030">
    <property type="protein sequence ID" value="NCU17690.1"/>
    <property type="molecule type" value="Genomic_DNA"/>
</dbReference>
<feature type="transmembrane region" description="Helical" evidence="1">
    <location>
        <begin position="41"/>
        <end position="59"/>
    </location>
</feature>
<accession>A0ABX0A2M8</accession>
<feature type="transmembrane region" description="Helical" evidence="1">
    <location>
        <begin position="102"/>
        <end position="121"/>
    </location>
</feature>
<dbReference type="InterPro" id="IPR049504">
    <property type="entry name" value="O-antigen_lig"/>
</dbReference>
<feature type="transmembrane region" description="Helical" evidence="1">
    <location>
        <begin position="133"/>
        <end position="153"/>
    </location>
</feature>
<feature type="transmembrane region" description="Helical" evidence="1">
    <location>
        <begin position="383"/>
        <end position="407"/>
    </location>
</feature>
<reference evidence="2 3" key="1">
    <citation type="submission" date="2020-01" db="EMBL/GenBank/DDBJ databases">
        <title>A novel Bacillus sp. from Pasinler.</title>
        <authorList>
            <person name="Adiguzel A."/>
            <person name="Ay H."/>
            <person name="Baltaci M.O."/>
        </authorList>
    </citation>
    <scope>NUCLEOTIDE SEQUENCE [LARGE SCALE GENOMIC DNA]</scope>
    <source>
        <strain evidence="2 3">P1</strain>
    </source>
</reference>
<dbReference type="Pfam" id="PF13425">
    <property type="entry name" value="O-antigen_lig"/>
    <property type="match status" value="1"/>
</dbReference>
<sequence length="471" mass="53216">MLSIFERGEFIDYLKYFIILQPILDILTFISIHYLSTSVTIGIAIRVLFLGFTLLYIFFGNNHPLKKQIITYIIVLFSVVGISFILNFLTKPVFYFFSEVQFIVKVLYFPIMFIALFMCFTPNQTIDRVKTKLYSAVAIAMTILSISMFISILTGTAKNTYRWIKSGYTGWFFAGNELSAIVGICLPICLIYAILKTKSAKDIMYWVPTLLLSITALLIGTKVSFFAMIMTLVIGLVVVFLTWVSNTKNDTGKKYVKVLTLNIVIIALISVITPFTPAYSNVVGDVQTINKTIEKVAEEEPEEVEEVEDEEDKIIKEKVAAREKPAFMDIKIINVILSSRGLYFTNIYNDYVDADIAHKLFGLGYAGFYEVKPKLIEMDFFDIFFSLGIIGSLLVFLPILLVAWIVLKSLFTNFRNFFQLENILLIISIGIGLGVAFLAGHVLFAPAVCIYLALSLVLIVYFNSNSSNKEI</sequence>
<evidence type="ECO:0000313" key="3">
    <source>
        <dbReference type="Proteomes" id="UP000743899"/>
    </source>
</evidence>
<organism evidence="2 3">
    <name type="scientific">Pallidibacillus pasinlerensis</name>
    <dbReference type="NCBI Taxonomy" id="2703818"/>
    <lineage>
        <taxon>Bacteria</taxon>
        <taxon>Bacillati</taxon>
        <taxon>Bacillota</taxon>
        <taxon>Bacilli</taxon>
        <taxon>Bacillales</taxon>
        <taxon>Bacillaceae</taxon>
        <taxon>Pallidibacillus</taxon>
    </lineage>
</organism>
<feature type="transmembrane region" description="Helical" evidence="1">
    <location>
        <begin position="419"/>
        <end position="437"/>
    </location>
</feature>
<feature type="transmembrane region" description="Helical" evidence="1">
    <location>
        <begin position="225"/>
        <end position="244"/>
    </location>
</feature>
<feature type="transmembrane region" description="Helical" evidence="1">
    <location>
        <begin position="173"/>
        <end position="195"/>
    </location>
</feature>
<dbReference type="Proteomes" id="UP000743899">
    <property type="component" value="Unassembled WGS sequence"/>
</dbReference>